<sequence length="165" mass="17970">MEMHRRHRSTYKGDRAQIMARPHPTVCALVRERAALLNIAVAQYAGDVVSTHVGLDHLVRELHGLDLGMLPPAAPDLGRASYVEALRAPSFVKAIAPREVYNVVRTRAATLGISMGRYLGDVLCEHVGMPDLMTDLYGFDLEELNHLAGLPTGAPGRGEELPLAI</sequence>
<keyword evidence="3" id="KW-1185">Reference proteome</keyword>
<proteinExistence type="predicted"/>
<reference evidence="2" key="2">
    <citation type="submission" date="2020-07" db="EMBL/GenBank/DDBJ databases">
        <authorList>
            <person name="Pettersson B.M.F."/>
            <person name="Behra P.R.K."/>
            <person name="Ramesh M."/>
            <person name="Das S."/>
            <person name="Dasgupta S."/>
            <person name="Kirsebom L.A."/>
        </authorList>
    </citation>
    <scope>NUCLEOTIDE SEQUENCE</scope>
    <source>
        <strain evidence="2">DSM 44203</strain>
    </source>
</reference>
<protein>
    <recommendedName>
        <fullName evidence="5">Opine dehydrogenase domain-containing protein</fullName>
    </recommendedName>
</protein>
<name>A0AAW5SLH2_MYCNV</name>
<dbReference type="EMBL" id="JACKTI010000037">
    <property type="protein sequence ID" value="MCV7024361.1"/>
    <property type="molecule type" value="Genomic_DNA"/>
</dbReference>
<accession>A0AAW5SLH2</accession>
<evidence type="ECO:0000313" key="1">
    <source>
        <dbReference type="EMBL" id="GAT11982.1"/>
    </source>
</evidence>
<evidence type="ECO:0000313" key="2">
    <source>
        <dbReference type="EMBL" id="MCV7024361.1"/>
    </source>
</evidence>
<dbReference type="AlphaFoldDB" id="A0AAW5SLH2"/>
<evidence type="ECO:0008006" key="5">
    <source>
        <dbReference type="Google" id="ProtNLM"/>
    </source>
</evidence>
<organism evidence="2 4">
    <name type="scientific">Mycolicibacterium novocastrense</name>
    <name type="common">Mycobacterium novocastrense</name>
    <dbReference type="NCBI Taxonomy" id="59813"/>
    <lineage>
        <taxon>Bacteria</taxon>
        <taxon>Bacillati</taxon>
        <taxon>Actinomycetota</taxon>
        <taxon>Actinomycetes</taxon>
        <taxon>Mycobacteriales</taxon>
        <taxon>Mycobacteriaceae</taxon>
        <taxon>Mycolicibacterium</taxon>
    </lineage>
</organism>
<evidence type="ECO:0000313" key="4">
    <source>
        <dbReference type="Proteomes" id="UP001207528"/>
    </source>
</evidence>
<dbReference type="Proteomes" id="UP001207528">
    <property type="component" value="Unassembled WGS sequence"/>
</dbReference>
<evidence type="ECO:0000313" key="3">
    <source>
        <dbReference type="Proteomes" id="UP000069773"/>
    </source>
</evidence>
<dbReference type="EMBL" id="BCTA01000080">
    <property type="protein sequence ID" value="GAT11982.1"/>
    <property type="molecule type" value="Genomic_DNA"/>
</dbReference>
<reference evidence="1 3" key="1">
    <citation type="journal article" date="2016" name="Genome Announc.">
        <title>Draft Genome Sequences of Five Rapidly Growing Mycobacterium Species, M. thermoresistibile, M. fortuitum subsp. acetamidolyticum, M. canariasense, M. brisbanense, and M. novocastrense.</title>
        <authorList>
            <person name="Katahira K."/>
            <person name="Ogura Y."/>
            <person name="Gotoh Y."/>
            <person name="Hayashi T."/>
        </authorList>
    </citation>
    <scope>NUCLEOTIDE SEQUENCE [LARGE SCALE GENOMIC DNA]</scope>
    <source>
        <strain evidence="1 3">JCM18114</strain>
    </source>
</reference>
<dbReference type="Proteomes" id="UP000069773">
    <property type="component" value="Unassembled WGS sequence"/>
</dbReference>
<dbReference type="RefSeq" id="WP_067395263.1">
    <property type="nucleotide sequence ID" value="NZ_BCTA01000080.1"/>
</dbReference>
<comment type="caution">
    <text evidence="2">The sequence shown here is derived from an EMBL/GenBank/DDBJ whole genome shotgun (WGS) entry which is preliminary data.</text>
</comment>
<reference evidence="2" key="3">
    <citation type="journal article" date="2022" name="BMC Genomics">
        <title>Comparative genome analysis of mycobacteria focusing on tRNA and non-coding RNA.</title>
        <authorList>
            <person name="Behra P.R.K."/>
            <person name="Pettersson B.M.F."/>
            <person name="Ramesh M."/>
            <person name="Das S."/>
            <person name="Dasgupta S."/>
            <person name="Kirsebom L.A."/>
        </authorList>
    </citation>
    <scope>NUCLEOTIDE SEQUENCE</scope>
    <source>
        <strain evidence="2">DSM 44203</strain>
    </source>
</reference>
<gene>
    <name evidence="2" type="ORF">H7I77_13550</name>
    <name evidence="1" type="ORF">RMCN_5115</name>
</gene>